<keyword evidence="1" id="KW-0732">Signal</keyword>
<dbReference type="KEGG" id="vnx:VNE69_04179"/>
<accession>A0AAX4JBI9</accession>
<sequence>MIFFKILIMLIKLSCASNSQFLTKDVILNKIDYSDYKIFNHNDAYCKVTLSYNGAYCIFSAIIGEITGYFEIPLSNENDETKDGYRNLETIASDIEKKMFEIDININNYCILLIYKQNDIENFSIMNDIIHYIKKINSEKKIKTEIYYDFILEDDCIMKRTIIDRNNIRSKNNKTGRFEISMVSYKIKKDSLNFTIEIFQNDIKLFDYIPKLMTVLETNKSNHYATIETKIVGINKIKNEKPEFEINIKNNKINIRQEKVTYFYSYKDNQNSKKNIAISRDCFVRFGEILHFLYENKKDCFECINLFYKFLEINNFVKIFINKIIKNENSALNILFKHICAIFNEKLINNTGAINKNLIGNRAEKNKLTKKIVKYLRGNDAFSFTGLMIKTCLFLEGDIYIRNNTKIENTILKPFNEIRNIILIDVLSIRSPIKRKNTIRKNIPYLLKICREVYDGLKDINQYNDRSAKYYNAIFKFFQEIENGINEIEEDRKDSYREKKIKEFMKLNFNQCEAINEIKEKLEKITKQNIIDKRSNISRSLYEKRFTSSERNSTENSLDYDYNKTI</sequence>
<dbReference type="GeneID" id="90541169"/>
<dbReference type="RefSeq" id="XP_065329502.1">
    <property type="nucleotide sequence ID" value="XM_065473430.1"/>
</dbReference>
<dbReference type="AlphaFoldDB" id="A0AAX4JBI9"/>
<proteinExistence type="predicted"/>
<dbReference type="Proteomes" id="UP001334084">
    <property type="component" value="Chromosome 4"/>
</dbReference>
<evidence type="ECO:0000313" key="3">
    <source>
        <dbReference type="Proteomes" id="UP001334084"/>
    </source>
</evidence>
<name>A0AAX4JBI9_9MICR</name>
<reference evidence="2" key="1">
    <citation type="journal article" date="2024" name="BMC Genomics">
        <title>Functional annotation of a divergent genome using sequence and structure-based similarity.</title>
        <authorList>
            <person name="Svedberg D."/>
            <person name="Winiger R.R."/>
            <person name="Berg A."/>
            <person name="Sharma H."/>
            <person name="Tellgren-Roth C."/>
            <person name="Debrunner-Vossbrinck B.A."/>
            <person name="Vossbrinck C.R."/>
            <person name="Barandun J."/>
        </authorList>
    </citation>
    <scope>NUCLEOTIDE SEQUENCE</scope>
    <source>
        <strain evidence="2">Illinois isolate</strain>
    </source>
</reference>
<protein>
    <submittedName>
        <fullName evidence="2">Uncharacterized protein</fullName>
    </submittedName>
</protein>
<evidence type="ECO:0000313" key="2">
    <source>
        <dbReference type="EMBL" id="WUR03357.1"/>
    </source>
</evidence>
<feature type="signal peptide" evidence="1">
    <location>
        <begin position="1"/>
        <end position="16"/>
    </location>
</feature>
<feature type="chain" id="PRO_5043410722" evidence="1">
    <location>
        <begin position="17"/>
        <end position="566"/>
    </location>
</feature>
<evidence type="ECO:0000256" key="1">
    <source>
        <dbReference type="SAM" id="SignalP"/>
    </source>
</evidence>
<organism evidence="2 3">
    <name type="scientific">Vairimorpha necatrix</name>
    <dbReference type="NCBI Taxonomy" id="6039"/>
    <lineage>
        <taxon>Eukaryota</taxon>
        <taxon>Fungi</taxon>
        <taxon>Fungi incertae sedis</taxon>
        <taxon>Microsporidia</taxon>
        <taxon>Nosematidae</taxon>
        <taxon>Vairimorpha</taxon>
    </lineage>
</organism>
<keyword evidence="3" id="KW-1185">Reference proteome</keyword>
<gene>
    <name evidence="2" type="ORF">VNE69_04179</name>
</gene>
<dbReference type="EMBL" id="CP142729">
    <property type="protein sequence ID" value="WUR03357.1"/>
    <property type="molecule type" value="Genomic_DNA"/>
</dbReference>